<keyword evidence="2" id="KW-1185">Reference proteome</keyword>
<dbReference type="InterPro" id="IPR029470">
    <property type="entry name" value="PDDEXK_4"/>
</dbReference>
<dbReference type="Pfam" id="PF14281">
    <property type="entry name" value="PDDEXK_4"/>
    <property type="match status" value="1"/>
</dbReference>
<proteinExistence type="predicted"/>
<evidence type="ECO:0000313" key="2">
    <source>
        <dbReference type="Proteomes" id="UP000198564"/>
    </source>
</evidence>
<dbReference type="RefSeq" id="WP_091634864.1">
    <property type="nucleotide sequence ID" value="NZ_FNYW01000021.1"/>
</dbReference>
<dbReference type="EMBL" id="FNYW01000021">
    <property type="protein sequence ID" value="SEI79695.1"/>
    <property type="molecule type" value="Genomic_DNA"/>
</dbReference>
<protein>
    <submittedName>
        <fullName evidence="1">PD-(D/E)XK nuclease superfamily protein</fullName>
    </submittedName>
</protein>
<sequence>MEENYKKLEKLLENMSDIEEQLSPWMDNNNIFEILKISRQEIRHSNFLAYLFNPSASHKMNDAFLKSFLVHFYKRNRSIIQEQTKLSVFDIFLGDYNDALVYREHYNIDLFIVSEKNKLTICLENKIDASESSHQLNKYKNFVVKNYPDYQNLFIFVDPYGTTPSKKDWGSVTYTAVVEILSKILDEYELSTKVKLLIEDYCSMLKGDILMDDKLQKLCQKIYVEYQDALDLIYEAKPDRISTLRSFIMEALNELAEEGEIIFDENESSKRLLRFQLKELNTIFPDFPDHLVSGWNNQKSYYVEIELREKSVYTQIPFNSANSEEVRDDVALKLSTLNEKRKGKNKDNWTWWVVSRKRMTLFSGEYISELFNYIHDEDRIQVVAEIKENIEKEIIRIQKKFDPLIRA</sequence>
<name>A0A1H6TU02_9LACT</name>
<accession>A0A1H6TU02</accession>
<organism evidence="1 2">
    <name type="scientific">Alkalibacterium gilvum</name>
    <dbReference type="NCBI Taxonomy" id="1130080"/>
    <lineage>
        <taxon>Bacteria</taxon>
        <taxon>Bacillati</taxon>
        <taxon>Bacillota</taxon>
        <taxon>Bacilli</taxon>
        <taxon>Lactobacillales</taxon>
        <taxon>Carnobacteriaceae</taxon>
        <taxon>Alkalibacterium</taxon>
    </lineage>
</organism>
<gene>
    <name evidence="1" type="ORF">SAMN04488113_1213</name>
</gene>
<evidence type="ECO:0000313" key="1">
    <source>
        <dbReference type="EMBL" id="SEI79695.1"/>
    </source>
</evidence>
<dbReference type="AlphaFoldDB" id="A0A1H6TU02"/>
<dbReference type="OrthoDB" id="1453311at2"/>
<reference evidence="2" key="1">
    <citation type="submission" date="2016-10" db="EMBL/GenBank/DDBJ databases">
        <authorList>
            <person name="Varghese N."/>
            <person name="Submissions S."/>
        </authorList>
    </citation>
    <scope>NUCLEOTIDE SEQUENCE [LARGE SCALE GENOMIC DNA]</scope>
    <source>
        <strain evidence="2">DSM 25751</strain>
    </source>
</reference>
<dbReference type="Proteomes" id="UP000198564">
    <property type="component" value="Unassembled WGS sequence"/>
</dbReference>